<dbReference type="Proteomes" id="UP000621500">
    <property type="component" value="Unassembled WGS sequence"/>
</dbReference>
<reference evidence="2 3" key="1">
    <citation type="submission" date="2021-01" db="EMBL/GenBank/DDBJ databases">
        <title>Whole genome shotgun sequence of Plantactinospora mayteni NBRC 109088.</title>
        <authorList>
            <person name="Komaki H."/>
            <person name="Tamura T."/>
        </authorList>
    </citation>
    <scope>NUCLEOTIDE SEQUENCE [LARGE SCALE GENOMIC DNA]</scope>
    <source>
        <strain evidence="2 3">NBRC 109088</strain>
    </source>
</reference>
<name>A0ABQ4ELL8_9ACTN</name>
<protein>
    <submittedName>
        <fullName evidence="2">Uncharacterized protein</fullName>
    </submittedName>
</protein>
<dbReference type="EMBL" id="BONX01000011">
    <property type="protein sequence ID" value="GIG95621.1"/>
    <property type="molecule type" value="Genomic_DNA"/>
</dbReference>
<evidence type="ECO:0000256" key="1">
    <source>
        <dbReference type="SAM" id="MobiDB-lite"/>
    </source>
</evidence>
<proteinExistence type="predicted"/>
<gene>
    <name evidence="2" type="ORF">Pma05_21940</name>
</gene>
<keyword evidence="3" id="KW-1185">Reference proteome</keyword>
<comment type="caution">
    <text evidence="2">The sequence shown here is derived from an EMBL/GenBank/DDBJ whole genome shotgun (WGS) entry which is preliminary data.</text>
</comment>
<organism evidence="2 3">
    <name type="scientific">Plantactinospora mayteni</name>
    <dbReference type="NCBI Taxonomy" id="566021"/>
    <lineage>
        <taxon>Bacteria</taxon>
        <taxon>Bacillati</taxon>
        <taxon>Actinomycetota</taxon>
        <taxon>Actinomycetes</taxon>
        <taxon>Micromonosporales</taxon>
        <taxon>Micromonosporaceae</taxon>
        <taxon>Plantactinospora</taxon>
    </lineage>
</organism>
<feature type="region of interest" description="Disordered" evidence="1">
    <location>
        <begin position="1"/>
        <end position="96"/>
    </location>
</feature>
<evidence type="ECO:0000313" key="3">
    <source>
        <dbReference type="Proteomes" id="UP000621500"/>
    </source>
</evidence>
<feature type="compositionally biased region" description="Pro residues" evidence="1">
    <location>
        <begin position="26"/>
        <end position="35"/>
    </location>
</feature>
<sequence length="114" mass="12090">MVKIRTAGGTITRRDNRLLASAKPGQPDPLLPGTPPCGESGDFRGKRTSRRRVLGHLGTRPASTSDKMTEVGGPRSQLVSPEKVHAPPAGEPDRGRRYARLTGITLVAATRPGS</sequence>
<accession>A0ABQ4ELL8</accession>
<evidence type="ECO:0000313" key="2">
    <source>
        <dbReference type="EMBL" id="GIG95621.1"/>
    </source>
</evidence>